<keyword evidence="2" id="KW-0808">Transferase</keyword>
<dbReference type="GO" id="GO:0008168">
    <property type="term" value="F:methyltransferase activity"/>
    <property type="evidence" value="ECO:0007669"/>
    <property type="project" value="UniProtKB-KW"/>
</dbReference>
<gene>
    <name evidence="2" type="ORF">AcdelDRAFT_1599</name>
</gene>
<dbReference type="AlphaFoldDB" id="C5T3W9"/>
<evidence type="ECO:0000313" key="3">
    <source>
        <dbReference type="Proteomes" id="UP000003856"/>
    </source>
</evidence>
<dbReference type="InterPro" id="IPR041698">
    <property type="entry name" value="Methyltransf_25"/>
</dbReference>
<keyword evidence="2" id="KW-0489">Methyltransferase</keyword>
<evidence type="ECO:0000313" key="2">
    <source>
        <dbReference type="EMBL" id="EER60839.1"/>
    </source>
</evidence>
<dbReference type="GO" id="GO:0032259">
    <property type="term" value="P:methylation"/>
    <property type="evidence" value="ECO:0007669"/>
    <property type="project" value="UniProtKB-KW"/>
</dbReference>
<sequence>MHGTEAPSDWVRRWSPLAPPGSTALDVACGAGRHLRWMHAHGHPTVGVDRSADAVAACAPWGEIHCADIEEGPWPFTGRQFGAVIVTNYLWRPLLGTLVQSVAPGGVLIYETFASGNETVGRPARPEFLLQPGELLAACATLRVVAYEDGFLDAPARFVQRIAAVRETPGASAPARYRLGLPL</sequence>
<proteinExistence type="predicted"/>
<dbReference type="InterPro" id="IPR029063">
    <property type="entry name" value="SAM-dependent_MTases_sf"/>
</dbReference>
<feature type="domain" description="Methyltransferase" evidence="1">
    <location>
        <begin position="25"/>
        <end position="105"/>
    </location>
</feature>
<dbReference type="PATRIC" id="fig|573060.9.peg.3563"/>
<organism evidence="2 3">
    <name type="scientific">Acidovorax delafieldii 2AN</name>
    <dbReference type="NCBI Taxonomy" id="573060"/>
    <lineage>
        <taxon>Bacteria</taxon>
        <taxon>Pseudomonadati</taxon>
        <taxon>Pseudomonadota</taxon>
        <taxon>Betaproteobacteria</taxon>
        <taxon>Burkholderiales</taxon>
        <taxon>Comamonadaceae</taxon>
        <taxon>Acidovorax</taxon>
    </lineage>
</organism>
<dbReference type="Pfam" id="PF13649">
    <property type="entry name" value="Methyltransf_25"/>
    <property type="match status" value="1"/>
</dbReference>
<reference evidence="2 3" key="1">
    <citation type="submission" date="2009-05" db="EMBL/GenBank/DDBJ databases">
        <title>The draft genome of Acidovorax delafieldii 2AN.</title>
        <authorList>
            <consortium name="US DOE Joint Genome Institute (JGI-PGF)"/>
            <person name="Lucas S."/>
            <person name="Copeland A."/>
            <person name="Lapidus A."/>
            <person name="Glavina del Rio T."/>
            <person name="Tice H."/>
            <person name="Bruce D."/>
            <person name="Goodwin L."/>
            <person name="Pitluck S."/>
            <person name="Larimer F."/>
            <person name="Land M.L."/>
            <person name="Hauser L."/>
            <person name="Shelobolina E.S."/>
            <person name="Picardal F."/>
            <person name="Roden E."/>
            <person name="Emerson D."/>
        </authorList>
    </citation>
    <scope>NUCLEOTIDE SEQUENCE [LARGE SCALE GENOMIC DNA]</scope>
    <source>
        <strain evidence="2 3">2AN</strain>
    </source>
</reference>
<dbReference type="CDD" id="cd02440">
    <property type="entry name" value="AdoMet_MTases"/>
    <property type="match status" value="1"/>
</dbReference>
<dbReference type="SUPFAM" id="SSF53335">
    <property type="entry name" value="S-adenosyl-L-methionine-dependent methyltransferases"/>
    <property type="match status" value="1"/>
</dbReference>
<name>C5T3W9_ACIDE</name>
<dbReference type="EMBL" id="ACQT01000037">
    <property type="protein sequence ID" value="EER60839.1"/>
    <property type="molecule type" value="Genomic_DNA"/>
</dbReference>
<protein>
    <submittedName>
        <fullName evidence="2">Methyltransferase type 11</fullName>
    </submittedName>
</protein>
<dbReference type="Proteomes" id="UP000003856">
    <property type="component" value="Unassembled WGS sequence"/>
</dbReference>
<accession>C5T3W9</accession>
<dbReference type="RefSeq" id="WP_005795254.1">
    <property type="nucleotide sequence ID" value="NZ_ACQT01000037.1"/>
</dbReference>
<dbReference type="OrthoDB" id="9804312at2"/>
<keyword evidence="3" id="KW-1185">Reference proteome</keyword>
<evidence type="ECO:0000259" key="1">
    <source>
        <dbReference type="Pfam" id="PF13649"/>
    </source>
</evidence>
<dbReference type="Gene3D" id="3.40.50.150">
    <property type="entry name" value="Vaccinia Virus protein VP39"/>
    <property type="match status" value="1"/>
</dbReference>
<comment type="caution">
    <text evidence="2">The sequence shown here is derived from an EMBL/GenBank/DDBJ whole genome shotgun (WGS) entry which is preliminary data.</text>
</comment>